<sequence>MEIETNNKDNHASALPRPTIIDLGKKSRKRVKKLRKGKSGGLLAKVQEVLEQMKEAGAISASAQPVVVIVRERRRKSKYGKLWGMG</sequence>
<protein>
    <submittedName>
        <fullName evidence="2">Uncharacterized protein</fullName>
    </submittedName>
</protein>
<dbReference type="Pfam" id="PF19702">
    <property type="entry name" value="DUF6200"/>
    <property type="match status" value="1"/>
</dbReference>
<gene>
    <name evidence="2" type="ORF">CAP_0474</name>
</gene>
<dbReference type="Proteomes" id="UP000019678">
    <property type="component" value="Unassembled WGS sequence"/>
</dbReference>
<evidence type="ECO:0000256" key="1">
    <source>
        <dbReference type="SAM" id="MobiDB-lite"/>
    </source>
</evidence>
<dbReference type="RefSeq" id="WP_044250994.1">
    <property type="nucleotide sequence ID" value="NZ_ASRX01000106.1"/>
</dbReference>
<evidence type="ECO:0000313" key="2">
    <source>
        <dbReference type="EMBL" id="EYF00545.1"/>
    </source>
</evidence>
<accession>A0A017SVE9</accession>
<dbReference type="EMBL" id="ASRX01000106">
    <property type="protein sequence ID" value="EYF00545.1"/>
    <property type="molecule type" value="Genomic_DNA"/>
</dbReference>
<feature type="compositionally biased region" description="Basic residues" evidence="1">
    <location>
        <begin position="26"/>
        <end position="36"/>
    </location>
</feature>
<proteinExistence type="predicted"/>
<dbReference type="InterPro" id="IPR045680">
    <property type="entry name" value="DUF6200"/>
</dbReference>
<reference evidence="2 3" key="1">
    <citation type="submission" date="2013-05" db="EMBL/GenBank/DDBJ databases">
        <title>Genome assembly of Chondromyces apiculatus DSM 436.</title>
        <authorList>
            <person name="Sharma G."/>
            <person name="Khatri I."/>
            <person name="Kaur C."/>
            <person name="Mayilraj S."/>
            <person name="Subramanian S."/>
        </authorList>
    </citation>
    <scope>NUCLEOTIDE SEQUENCE [LARGE SCALE GENOMIC DNA]</scope>
    <source>
        <strain evidence="2 3">DSM 436</strain>
    </source>
</reference>
<feature type="compositionally biased region" description="Basic and acidic residues" evidence="1">
    <location>
        <begin position="1"/>
        <end position="11"/>
    </location>
</feature>
<feature type="region of interest" description="Disordered" evidence="1">
    <location>
        <begin position="1"/>
        <end position="36"/>
    </location>
</feature>
<name>A0A017SVE9_9BACT</name>
<organism evidence="2 3">
    <name type="scientific">Chondromyces apiculatus DSM 436</name>
    <dbReference type="NCBI Taxonomy" id="1192034"/>
    <lineage>
        <taxon>Bacteria</taxon>
        <taxon>Pseudomonadati</taxon>
        <taxon>Myxococcota</taxon>
        <taxon>Polyangia</taxon>
        <taxon>Polyangiales</taxon>
        <taxon>Polyangiaceae</taxon>
        <taxon>Chondromyces</taxon>
    </lineage>
</organism>
<evidence type="ECO:0000313" key="3">
    <source>
        <dbReference type="Proteomes" id="UP000019678"/>
    </source>
</evidence>
<keyword evidence="3" id="KW-1185">Reference proteome</keyword>
<comment type="caution">
    <text evidence="2">The sequence shown here is derived from an EMBL/GenBank/DDBJ whole genome shotgun (WGS) entry which is preliminary data.</text>
</comment>
<dbReference type="AlphaFoldDB" id="A0A017SVE9"/>
<dbReference type="STRING" id="1192034.CAP_0474"/>